<evidence type="ECO:0000313" key="1">
    <source>
        <dbReference type="EMBL" id="SDP77353.1"/>
    </source>
</evidence>
<dbReference type="EMBL" id="FNJI01000049">
    <property type="protein sequence ID" value="SDP77353.1"/>
    <property type="molecule type" value="Genomic_DNA"/>
</dbReference>
<dbReference type="SUPFAM" id="SSF54285">
    <property type="entry name" value="MoaD/ThiS"/>
    <property type="match status" value="1"/>
</dbReference>
<dbReference type="RefSeq" id="WP_092225932.1">
    <property type="nucleotide sequence ID" value="NZ_FNJI01000049.1"/>
</dbReference>
<dbReference type="Proteomes" id="UP000199073">
    <property type="component" value="Unassembled WGS sequence"/>
</dbReference>
<proteinExistence type="predicted"/>
<dbReference type="InterPro" id="IPR016155">
    <property type="entry name" value="Mopterin_synth/thiamin_S_b"/>
</dbReference>
<dbReference type="OrthoDB" id="9798559at2"/>
<organism evidence="1 2">
    <name type="scientific">Desulforhopalus singaporensis</name>
    <dbReference type="NCBI Taxonomy" id="91360"/>
    <lineage>
        <taxon>Bacteria</taxon>
        <taxon>Pseudomonadati</taxon>
        <taxon>Thermodesulfobacteriota</taxon>
        <taxon>Desulfobulbia</taxon>
        <taxon>Desulfobulbales</taxon>
        <taxon>Desulfocapsaceae</taxon>
        <taxon>Desulforhopalus</taxon>
    </lineage>
</organism>
<name>A0A1H0VG87_9BACT</name>
<evidence type="ECO:0000313" key="2">
    <source>
        <dbReference type="Proteomes" id="UP000199073"/>
    </source>
</evidence>
<dbReference type="InterPro" id="IPR003749">
    <property type="entry name" value="ThiS/MoaD-like"/>
</dbReference>
<sequence>MKLRINSNDFEFPDKTDVREVITEALRHPKLMRLTRVKHQHLVYCKNKKIIPYDQLLKEGLVDGDEISILMFVSGG</sequence>
<protein>
    <submittedName>
        <fullName evidence="1">ThiS family protein</fullName>
    </submittedName>
</protein>
<dbReference type="AlphaFoldDB" id="A0A1H0VG87"/>
<dbReference type="Gene3D" id="3.10.20.30">
    <property type="match status" value="1"/>
</dbReference>
<gene>
    <name evidence="1" type="ORF">SAMN05660330_04048</name>
</gene>
<dbReference type="Pfam" id="PF02597">
    <property type="entry name" value="ThiS"/>
    <property type="match status" value="1"/>
</dbReference>
<accession>A0A1H0VG87</accession>
<dbReference type="STRING" id="91360.SAMN05660330_04048"/>
<keyword evidence="2" id="KW-1185">Reference proteome</keyword>
<reference evidence="1 2" key="1">
    <citation type="submission" date="2016-10" db="EMBL/GenBank/DDBJ databases">
        <authorList>
            <person name="de Groot N.N."/>
        </authorList>
    </citation>
    <scope>NUCLEOTIDE SEQUENCE [LARGE SCALE GENOMIC DNA]</scope>
    <source>
        <strain evidence="1 2">DSM 12130</strain>
    </source>
</reference>
<dbReference type="InterPro" id="IPR012675">
    <property type="entry name" value="Beta-grasp_dom_sf"/>
</dbReference>